<dbReference type="GO" id="GO:0009279">
    <property type="term" value="C:cell outer membrane"/>
    <property type="evidence" value="ECO:0007669"/>
    <property type="project" value="UniProtKB-SubCell"/>
</dbReference>
<dbReference type="InterPro" id="IPR012902">
    <property type="entry name" value="N_methyl_site"/>
</dbReference>
<name>A0A7C5RIY7_9BACT</name>
<keyword evidence="3" id="KW-0472">Membrane</keyword>
<gene>
    <name evidence="4" type="ORF">ENT77_02650</name>
</gene>
<keyword evidence="2" id="KW-0998">Cell outer membrane</keyword>
<evidence type="ECO:0000313" key="4">
    <source>
        <dbReference type="EMBL" id="HGU40078.1"/>
    </source>
</evidence>
<dbReference type="AlphaFoldDB" id="A0A7C5RIY7"/>
<dbReference type="NCBIfam" id="TIGR02532">
    <property type="entry name" value="IV_pilin_GFxxxE"/>
    <property type="match status" value="1"/>
</dbReference>
<evidence type="ECO:0000256" key="2">
    <source>
        <dbReference type="ARBA" id="ARBA00023237"/>
    </source>
</evidence>
<evidence type="ECO:0000256" key="3">
    <source>
        <dbReference type="SAM" id="Phobius"/>
    </source>
</evidence>
<sequence>MPCRVLRRLVGDYVLSRCRKGFTLTEVLIVLVILTIFFAILITMVRSVITAYRISETTLRALYAENYIRLFFDMLENELRWAGSGTHLMKEGFSSSPPPTGDPDLHNQVRFAKMAGVTRVRFSEVLDYLWIKTWGIDVRIEGQEIAFYLTYLKTYPVLFKRVPNITNRYVALNSGFVGKSNWVISASRLSTGANEYFSTLVNVSVTMPDGTPFTGGEIRKNDELNIVCPGNVKWHEYIYFVVESTGQKLLGIDFGEGFRRIRVAFNPQTRTVYVTKFSPISDTNITQRILENVKNFEIYLVRHGGAGLDFERVDPSTWNTRKPTVAVSQLVGFRFLVEWESPWLVGTRPISIRKERVILLPEVLDSSM</sequence>
<comment type="caution">
    <text evidence="4">The sequence shown here is derived from an EMBL/GenBank/DDBJ whole genome shotgun (WGS) entry which is preliminary data.</text>
</comment>
<accession>A0A7C5RIY7</accession>
<dbReference type="Pfam" id="PF07963">
    <property type="entry name" value="N_methyl"/>
    <property type="match status" value="1"/>
</dbReference>
<organism evidence="4">
    <name type="scientific">Fervidobacterium thailandense</name>
    <dbReference type="NCBI Taxonomy" id="1008305"/>
    <lineage>
        <taxon>Bacteria</taxon>
        <taxon>Thermotogati</taxon>
        <taxon>Thermotogota</taxon>
        <taxon>Thermotogae</taxon>
        <taxon>Thermotogales</taxon>
        <taxon>Fervidobacteriaceae</taxon>
        <taxon>Fervidobacterium</taxon>
    </lineage>
</organism>
<evidence type="ECO:0000256" key="1">
    <source>
        <dbReference type="ARBA" id="ARBA00004442"/>
    </source>
</evidence>
<protein>
    <submittedName>
        <fullName evidence="4">Type II secretion system protein</fullName>
    </submittedName>
</protein>
<keyword evidence="3" id="KW-1133">Transmembrane helix</keyword>
<reference evidence="4" key="1">
    <citation type="journal article" date="2020" name="mSystems">
        <title>Genome- and Community-Level Interaction Insights into Carbon Utilization and Element Cycling Functions of Hydrothermarchaeota in Hydrothermal Sediment.</title>
        <authorList>
            <person name="Zhou Z."/>
            <person name="Liu Y."/>
            <person name="Xu W."/>
            <person name="Pan J."/>
            <person name="Luo Z.H."/>
            <person name="Li M."/>
        </authorList>
    </citation>
    <scope>NUCLEOTIDE SEQUENCE [LARGE SCALE GENOMIC DNA]</scope>
    <source>
        <strain evidence="4">SpSt-609</strain>
    </source>
</reference>
<keyword evidence="3" id="KW-0812">Transmembrane</keyword>
<comment type="subcellular location">
    <subcellularLocation>
        <location evidence="1">Cell outer membrane</location>
    </subcellularLocation>
</comment>
<feature type="transmembrane region" description="Helical" evidence="3">
    <location>
        <begin position="21"/>
        <end position="45"/>
    </location>
</feature>
<dbReference type="EMBL" id="DSZY01000013">
    <property type="protein sequence ID" value="HGU40078.1"/>
    <property type="molecule type" value="Genomic_DNA"/>
</dbReference>
<proteinExistence type="predicted"/>